<name>A0A9W4SDW6_9GLOM</name>
<dbReference type="EMBL" id="CAMKVN010000178">
    <property type="protein sequence ID" value="CAI2164760.1"/>
    <property type="molecule type" value="Genomic_DNA"/>
</dbReference>
<feature type="compositionally biased region" description="Low complexity" evidence="1">
    <location>
        <begin position="58"/>
        <end position="73"/>
    </location>
</feature>
<sequence length="487" mass="53844">MEHQYPDNTYNNGAYDYSQQQQYPSNDASNVVSYPGAEQVPPPIIMPQEKQPGSYTEPYSQHPSPPQQQQFPQLNMPTSPPYDNSYSPPAEPSYNNNFYNPPAEPSYNNNFYNPSDDNNKIYNPPVDNNKIYNPPTEPSYNNNSSADNNKIYNPPAEPSYNIPYESTYNNNNNNTYNVPYEPNNSVPEISYNTYNLPIQPTYSNNSYPEQYTSEPYTSSPNPPQTYNNNFYSNASPYITQPYISTQNYNNMQTSSAPPPPPPKESSPAPFSAPSSVPLKPTYDQSPKPPKNYETPNLPRPPKNSSSPHSEAPLPSSYTPSSMIPSNQSRPESPNNHREKKKSNRQRRDESGCADCFSLCGCIRCTCTIIIFFFAAVFIIGGIFSLTYSKILPGKCQGICDPTNGGGIPNPGGKLPNGNNPIDQANNEFKNGTQSCSNVCSESVFNILFYVGLVSIGFGAFLAITQILCMCCRVGSSGGKGSGCCYCF</sequence>
<keyword evidence="4" id="KW-1185">Reference proteome</keyword>
<feature type="compositionally biased region" description="Polar residues" evidence="1">
    <location>
        <begin position="138"/>
        <end position="151"/>
    </location>
</feature>
<proteinExistence type="predicted"/>
<evidence type="ECO:0000313" key="3">
    <source>
        <dbReference type="EMBL" id="CAI2164760.1"/>
    </source>
</evidence>
<organism evidence="3 4">
    <name type="scientific">Funneliformis geosporum</name>
    <dbReference type="NCBI Taxonomy" id="1117311"/>
    <lineage>
        <taxon>Eukaryota</taxon>
        <taxon>Fungi</taxon>
        <taxon>Fungi incertae sedis</taxon>
        <taxon>Mucoromycota</taxon>
        <taxon>Glomeromycotina</taxon>
        <taxon>Glomeromycetes</taxon>
        <taxon>Glomerales</taxon>
        <taxon>Glomeraceae</taxon>
        <taxon>Funneliformis</taxon>
    </lineage>
</organism>
<feature type="compositionally biased region" description="Polar residues" evidence="1">
    <location>
        <begin position="75"/>
        <end position="99"/>
    </location>
</feature>
<keyword evidence="2" id="KW-0812">Transmembrane</keyword>
<feature type="compositionally biased region" description="Low complexity" evidence="1">
    <location>
        <begin position="265"/>
        <end position="277"/>
    </location>
</feature>
<evidence type="ECO:0000256" key="2">
    <source>
        <dbReference type="SAM" id="Phobius"/>
    </source>
</evidence>
<evidence type="ECO:0000256" key="1">
    <source>
        <dbReference type="SAM" id="MobiDB-lite"/>
    </source>
</evidence>
<feature type="region of interest" description="Disordered" evidence="1">
    <location>
        <begin position="248"/>
        <end position="346"/>
    </location>
</feature>
<dbReference type="AlphaFoldDB" id="A0A9W4SDW6"/>
<dbReference type="OrthoDB" id="2399540at2759"/>
<feature type="compositionally biased region" description="Low complexity" evidence="1">
    <location>
        <begin position="105"/>
        <end position="116"/>
    </location>
</feature>
<feature type="transmembrane region" description="Helical" evidence="2">
    <location>
        <begin position="368"/>
        <end position="387"/>
    </location>
</feature>
<gene>
    <name evidence="3" type="ORF">FWILDA_LOCUS1727</name>
</gene>
<reference evidence="3" key="1">
    <citation type="submission" date="2022-08" db="EMBL/GenBank/DDBJ databases">
        <authorList>
            <person name="Kallberg Y."/>
            <person name="Tangrot J."/>
            <person name="Rosling A."/>
        </authorList>
    </citation>
    <scope>NUCLEOTIDE SEQUENCE</scope>
    <source>
        <strain evidence="3">Wild A</strain>
    </source>
</reference>
<feature type="compositionally biased region" description="Polar residues" evidence="1">
    <location>
        <begin position="1"/>
        <end position="32"/>
    </location>
</feature>
<feature type="region of interest" description="Disordered" evidence="1">
    <location>
        <begin position="200"/>
        <end position="233"/>
    </location>
</feature>
<comment type="caution">
    <text evidence="3">The sequence shown here is derived from an EMBL/GenBank/DDBJ whole genome shotgun (WGS) entry which is preliminary data.</text>
</comment>
<accession>A0A9W4SDW6</accession>
<protein>
    <submittedName>
        <fullName evidence="3">7753_t:CDS:1</fullName>
    </submittedName>
</protein>
<feature type="compositionally biased region" description="Polar residues" evidence="1">
    <location>
        <begin position="315"/>
        <end position="333"/>
    </location>
</feature>
<keyword evidence="2" id="KW-0472">Membrane</keyword>
<keyword evidence="2" id="KW-1133">Transmembrane helix</keyword>
<dbReference type="Proteomes" id="UP001153678">
    <property type="component" value="Unassembled WGS sequence"/>
</dbReference>
<evidence type="ECO:0000313" key="4">
    <source>
        <dbReference type="Proteomes" id="UP001153678"/>
    </source>
</evidence>
<feature type="transmembrane region" description="Helical" evidence="2">
    <location>
        <begin position="446"/>
        <end position="467"/>
    </location>
</feature>
<feature type="region of interest" description="Disordered" evidence="1">
    <location>
        <begin position="1"/>
        <end position="168"/>
    </location>
</feature>